<dbReference type="InterPro" id="IPR050194">
    <property type="entry name" value="Glycosyltransferase_grp1"/>
</dbReference>
<dbReference type="EMBL" id="JAESVA010000003">
    <property type="protein sequence ID" value="MCB8880796.1"/>
    <property type="molecule type" value="Genomic_DNA"/>
</dbReference>
<dbReference type="PANTHER" id="PTHR45947">
    <property type="entry name" value="SULFOQUINOVOSYL TRANSFERASE SQD2"/>
    <property type="match status" value="1"/>
</dbReference>
<dbReference type="GO" id="GO:0016757">
    <property type="term" value="F:glycosyltransferase activity"/>
    <property type="evidence" value="ECO:0007669"/>
    <property type="project" value="UniProtKB-ARBA"/>
</dbReference>
<dbReference type="InterPro" id="IPR028098">
    <property type="entry name" value="Glyco_trans_4-like_N"/>
</dbReference>
<reference evidence="2 3" key="1">
    <citation type="journal article" date="2021" name="Microorganisms">
        <title>Acidisoma silvae sp. nov. and Acidisomacellulosilytica sp. nov., Two Acidophilic Bacteria Isolated from Decaying Wood, Hydrolyzing Cellulose and Producing Poly-3-hydroxybutyrate.</title>
        <authorList>
            <person name="Mieszkin S."/>
            <person name="Pouder E."/>
            <person name="Uroz S."/>
            <person name="Simon-Colin C."/>
            <person name="Alain K."/>
        </authorList>
    </citation>
    <scope>NUCLEOTIDE SEQUENCE [LARGE SCALE GENOMIC DNA]</scope>
    <source>
        <strain evidence="2 3">HW T5.17</strain>
    </source>
</reference>
<evidence type="ECO:0000313" key="3">
    <source>
        <dbReference type="Proteomes" id="UP000721844"/>
    </source>
</evidence>
<keyword evidence="3" id="KW-1185">Reference proteome</keyword>
<accession>A0A963Z1G5</accession>
<sequence length="366" mass="40415">MTGWPQRVAIISDAWHPQVNGVVRSLGQLVAELRSRGIEVEVFGPDRFRTLPCPFYPEIRLALLPGQRLHKMLREFKPDALHIATEGPLGLSARRWARVERYAFTTSFHTRFPEYVAARLPFPRAWTERMVYRWIRSFHGAGSAVMAATPSLIKELSGRGFANVCHWTRGVDTAGFTPELRQETEGLVRPVFLYAGRLAVEKNIEAFLSLDLPGSKLVVGDGPDRAGLQRRYPDARFTGMLSGTALTRAYASADVFVFPSRTDTFGLVMLEALACGTPVAAYPVPGPRDILGGVEPAVGKLDEDLRIAAMAALTADRSACRRFAERFSWSAASTMFLNNLVPIASRKSAQKPKGFTTARLPQGLRA</sequence>
<protein>
    <submittedName>
        <fullName evidence="2">Glycosyltransferase family 1 protein</fullName>
    </submittedName>
</protein>
<dbReference type="Pfam" id="PF13439">
    <property type="entry name" value="Glyco_transf_4"/>
    <property type="match status" value="1"/>
</dbReference>
<dbReference type="CDD" id="cd03814">
    <property type="entry name" value="GT4-like"/>
    <property type="match status" value="1"/>
</dbReference>
<dbReference type="Gene3D" id="3.40.50.2000">
    <property type="entry name" value="Glycogen Phosphorylase B"/>
    <property type="match status" value="2"/>
</dbReference>
<gene>
    <name evidence="2" type="ORF">ACELLULO517_11175</name>
</gene>
<dbReference type="Pfam" id="PF13692">
    <property type="entry name" value="Glyco_trans_1_4"/>
    <property type="match status" value="1"/>
</dbReference>
<dbReference type="PANTHER" id="PTHR45947:SF3">
    <property type="entry name" value="SULFOQUINOVOSYL TRANSFERASE SQD2"/>
    <property type="match status" value="1"/>
</dbReference>
<evidence type="ECO:0000259" key="1">
    <source>
        <dbReference type="Pfam" id="PF13439"/>
    </source>
</evidence>
<evidence type="ECO:0000313" key="2">
    <source>
        <dbReference type="EMBL" id="MCB8880796.1"/>
    </source>
</evidence>
<name>A0A963Z1G5_9PROT</name>
<dbReference type="Proteomes" id="UP000721844">
    <property type="component" value="Unassembled WGS sequence"/>
</dbReference>
<proteinExistence type="predicted"/>
<dbReference type="RefSeq" id="WP_227307449.1">
    <property type="nucleotide sequence ID" value="NZ_JAESVA010000003.1"/>
</dbReference>
<feature type="domain" description="Glycosyltransferase subfamily 4-like N-terminal" evidence="1">
    <location>
        <begin position="19"/>
        <end position="173"/>
    </location>
</feature>
<dbReference type="AlphaFoldDB" id="A0A963Z1G5"/>
<dbReference type="SUPFAM" id="SSF53756">
    <property type="entry name" value="UDP-Glycosyltransferase/glycogen phosphorylase"/>
    <property type="match status" value="1"/>
</dbReference>
<organism evidence="2 3">
    <name type="scientific">Acidisoma cellulosilyticum</name>
    <dbReference type="NCBI Taxonomy" id="2802395"/>
    <lineage>
        <taxon>Bacteria</taxon>
        <taxon>Pseudomonadati</taxon>
        <taxon>Pseudomonadota</taxon>
        <taxon>Alphaproteobacteria</taxon>
        <taxon>Acetobacterales</taxon>
        <taxon>Acidocellaceae</taxon>
        <taxon>Acidisoma</taxon>
    </lineage>
</organism>
<comment type="caution">
    <text evidence="2">The sequence shown here is derived from an EMBL/GenBank/DDBJ whole genome shotgun (WGS) entry which is preliminary data.</text>
</comment>